<dbReference type="SUPFAM" id="SSF53448">
    <property type="entry name" value="Nucleotide-diphospho-sugar transferases"/>
    <property type="match status" value="1"/>
</dbReference>
<comment type="subcellular location">
    <subcellularLocation>
        <location evidence="1">Cell membrane</location>
    </subcellularLocation>
</comment>
<keyword evidence="8" id="KW-1185">Reference proteome</keyword>
<dbReference type="Gene3D" id="3.90.550.10">
    <property type="entry name" value="Spore Coat Polysaccharide Biosynthesis Protein SpsA, Chain A"/>
    <property type="match status" value="1"/>
</dbReference>
<evidence type="ECO:0000313" key="7">
    <source>
        <dbReference type="EMBL" id="QDU86434.1"/>
    </source>
</evidence>
<dbReference type="EMBL" id="CP036290">
    <property type="protein sequence ID" value="QDU86434.1"/>
    <property type="molecule type" value="Genomic_DNA"/>
</dbReference>
<dbReference type="RefSeq" id="WP_419186095.1">
    <property type="nucleotide sequence ID" value="NZ_CP036290.1"/>
</dbReference>
<dbReference type="EC" id="2.4.1.-" evidence="7"/>
<keyword evidence="2" id="KW-1003">Cell membrane</keyword>
<keyword evidence="4 7" id="KW-0808">Transferase</keyword>
<reference evidence="7 8" key="1">
    <citation type="submission" date="2019-02" db="EMBL/GenBank/DDBJ databases">
        <title>Deep-cultivation of Planctomycetes and their phenomic and genomic characterization uncovers novel biology.</title>
        <authorList>
            <person name="Wiegand S."/>
            <person name="Jogler M."/>
            <person name="Boedeker C."/>
            <person name="Pinto D."/>
            <person name="Vollmers J."/>
            <person name="Rivas-Marin E."/>
            <person name="Kohn T."/>
            <person name="Peeters S.H."/>
            <person name="Heuer A."/>
            <person name="Rast P."/>
            <person name="Oberbeckmann S."/>
            <person name="Bunk B."/>
            <person name="Jeske O."/>
            <person name="Meyerdierks A."/>
            <person name="Storesund J.E."/>
            <person name="Kallscheuer N."/>
            <person name="Luecker S."/>
            <person name="Lage O.M."/>
            <person name="Pohl T."/>
            <person name="Merkel B.J."/>
            <person name="Hornburger P."/>
            <person name="Mueller R.-W."/>
            <person name="Bruemmer F."/>
            <person name="Labrenz M."/>
            <person name="Spormann A.M."/>
            <person name="Op den Camp H."/>
            <person name="Overmann J."/>
            <person name="Amann R."/>
            <person name="Jetten M.S.M."/>
            <person name="Mascher T."/>
            <person name="Medema M.H."/>
            <person name="Devos D.P."/>
            <person name="Kaster A.-K."/>
            <person name="Ovreas L."/>
            <person name="Rohde M."/>
            <person name="Galperin M.Y."/>
            <person name="Jogler C."/>
        </authorList>
    </citation>
    <scope>NUCLEOTIDE SEQUENCE [LARGE SCALE GENOMIC DNA]</scope>
    <source>
        <strain evidence="7 8">Pla163</strain>
    </source>
</reference>
<dbReference type="PANTHER" id="PTHR43646">
    <property type="entry name" value="GLYCOSYLTRANSFERASE"/>
    <property type="match status" value="1"/>
</dbReference>
<evidence type="ECO:0000256" key="5">
    <source>
        <dbReference type="ARBA" id="ARBA00023136"/>
    </source>
</evidence>
<dbReference type="Pfam" id="PF00535">
    <property type="entry name" value="Glycos_transf_2"/>
    <property type="match status" value="1"/>
</dbReference>
<keyword evidence="5" id="KW-0472">Membrane</keyword>
<feature type="domain" description="Glycosyltransferase 2-like" evidence="6">
    <location>
        <begin position="4"/>
        <end position="127"/>
    </location>
</feature>
<name>A0A518D4P8_9BACT</name>
<evidence type="ECO:0000256" key="3">
    <source>
        <dbReference type="ARBA" id="ARBA00022676"/>
    </source>
</evidence>
<protein>
    <submittedName>
        <fullName evidence="7">Poly-beta-1,6-N-acetyl-D-glucosamine synthase</fullName>
        <ecNumber evidence="7">2.4.1.-</ecNumber>
    </submittedName>
</protein>
<dbReference type="GO" id="GO:0016757">
    <property type="term" value="F:glycosyltransferase activity"/>
    <property type="evidence" value="ECO:0007669"/>
    <property type="project" value="UniProtKB-KW"/>
</dbReference>
<evidence type="ECO:0000259" key="6">
    <source>
        <dbReference type="Pfam" id="PF00535"/>
    </source>
</evidence>
<dbReference type="AlphaFoldDB" id="A0A518D4P8"/>
<organism evidence="7 8">
    <name type="scientific">Rohdeia mirabilis</name>
    <dbReference type="NCBI Taxonomy" id="2528008"/>
    <lineage>
        <taxon>Bacteria</taxon>
        <taxon>Pseudomonadati</taxon>
        <taxon>Planctomycetota</taxon>
        <taxon>Planctomycetia</taxon>
        <taxon>Planctomycetia incertae sedis</taxon>
        <taxon>Rohdeia</taxon>
    </lineage>
</organism>
<proteinExistence type="predicted"/>
<evidence type="ECO:0000256" key="2">
    <source>
        <dbReference type="ARBA" id="ARBA00022475"/>
    </source>
</evidence>
<dbReference type="InterPro" id="IPR029044">
    <property type="entry name" value="Nucleotide-diphossugar_trans"/>
</dbReference>
<sequence>MTVSFVIPAHDEAATIERVIACVQAAGEHVGRPYEVVVVDDSSSDGTGELAAAAGARVVRVEHRQIAATRNSGARAVNAECETIVFVDADTFVDGPLVAAALERIARGAVAGGALMRFDEAPWYGHFVMWFISRGLRLARMCGGCFLFVRRDAFEAVGGFDEDRYVSEELVLARKLKRIGRFEVMARPRVVTSGRKLRDMTPGQLGAQLWRIARGGRRALESREGLEVWYGKR</sequence>
<accession>A0A518D4P8</accession>
<evidence type="ECO:0000313" key="8">
    <source>
        <dbReference type="Proteomes" id="UP000319342"/>
    </source>
</evidence>
<dbReference type="GO" id="GO:0005886">
    <property type="term" value="C:plasma membrane"/>
    <property type="evidence" value="ECO:0007669"/>
    <property type="project" value="UniProtKB-SubCell"/>
</dbReference>
<gene>
    <name evidence="7" type="primary">icaA</name>
    <name evidence="7" type="ORF">Pla163_35850</name>
</gene>
<keyword evidence="3 7" id="KW-0328">Glycosyltransferase</keyword>
<evidence type="ECO:0000256" key="4">
    <source>
        <dbReference type="ARBA" id="ARBA00022679"/>
    </source>
</evidence>
<evidence type="ECO:0000256" key="1">
    <source>
        <dbReference type="ARBA" id="ARBA00004236"/>
    </source>
</evidence>
<dbReference type="PANTHER" id="PTHR43646:SF2">
    <property type="entry name" value="GLYCOSYLTRANSFERASE 2-LIKE DOMAIN-CONTAINING PROTEIN"/>
    <property type="match status" value="1"/>
</dbReference>
<dbReference type="InterPro" id="IPR001173">
    <property type="entry name" value="Glyco_trans_2-like"/>
</dbReference>
<dbReference type="Proteomes" id="UP000319342">
    <property type="component" value="Chromosome"/>
</dbReference>